<evidence type="ECO:0000313" key="1">
    <source>
        <dbReference type="EMBL" id="KDQ18845.1"/>
    </source>
</evidence>
<accession>A0A067MVZ7</accession>
<sequence>MLSECVLCLSAFGPAHIDLLEYKPALSPRPAAETETDIRAEDLLPPHSFFKPSPPPSPSAFSSSFYCNADQQQLSGGGNFKQEAASVLDGQFLGDEEMRRIVRGLCDRIEWLENLVIEERLLKIEKALFATSS</sequence>
<dbReference type="HOGENOM" id="CLU_1906413_0_0_1"/>
<keyword evidence="2" id="KW-1185">Reference proteome</keyword>
<name>A0A067MVZ7_BOTB1</name>
<dbReference type="AlphaFoldDB" id="A0A067MVZ7"/>
<dbReference type="EMBL" id="KL198020">
    <property type="protein sequence ID" value="KDQ18845.1"/>
    <property type="molecule type" value="Genomic_DNA"/>
</dbReference>
<protein>
    <submittedName>
        <fullName evidence="1">Uncharacterized protein</fullName>
    </submittedName>
</protein>
<dbReference type="InParanoid" id="A0A067MVZ7"/>
<reference evidence="2" key="1">
    <citation type="journal article" date="2014" name="Proc. Natl. Acad. Sci. U.S.A.">
        <title>Extensive sampling of basidiomycete genomes demonstrates inadequacy of the white-rot/brown-rot paradigm for wood decay fungi.</title>
        <authorList>
            <person name="Riley R."/>
            <person name="Salamov A.A."/>
            <person name="Brown D.W."/>
            <person name="Nagy L.G."/>
            <person name="Floudas D."/>
            <person name="Held B.W."/>
            <person name="Levasseur A."/>
            <person name="Lombard V."/>
            <person name="Morin E."/>
            <person name="Otillar R."/>
            <person name="Lindquist E.A."/>
            <person name="Sun H."/>
            <person name="LaButti K.M."/>
            <person name="Schmutz J."/>
            <person name="Jabbour D."/>
            <person name="Luo H."/>
            <person name="Baker S.E."/>
            <person name="Pisabarro A.G."/>
            <person name="Walton J.D."/>
            <person name="Blanchette R.A."/>
            <person name="Henrissat B."/>
            <person name="Martin F."/>
            <person name="Cullen D."/>
            <person name="Hibbett D.S."/>
            <person name="Grigoriev I.V."/>
        </authorList>
    </citation>
    <scope>NUCLEOTIDE SEQUENCE [LARGE SCALE GENOMIC DNA]</scope>
    <source>
        <strain evidence="2">FD-172 SS1</strain>
    </source>
</reference>
<evidence type="ECO:0000313" key="2">
    <source>
        <dbReference type="Proteomes" id="UP000027195"/>
    </source>
</evidence>
<dbReference type="Proteomes" id="UP000027195">
    <property type="component" value="Unassembled WGS sequence"/>
</dbReference>
<proteinExistence type="predicted"/>
<gene>
    <name evidence="1" type="ORF">BOTBODRAFT_41864</name>
</gene>
<organism evidence="1 2">
    <name type="scientific">Botryobasidium botryosum (strain FD-172 SS1)</name>
    <dbReference type="NCBI Taxonomy" id="930990"/>
    <lineage>
        <taxon>Eukaryota</taxon>
        <taxon>Fungi</taxon>
        <taxon>Dikarya</taxon>
        <taxon>Basidiomycota</taxon>
        <taxon>Agaricomycotina</taxon>
        <taxon>Agaricomycetes</taxon>
        <taxon>Cantharellales</taxon>
        <taxon>Botryobasidiaceae</taxon>
        <taxon>Botryobasidium</taxon>
    </lineage>
</organism>